<dbReference type="PANTHER" id="PTHR45886">
    <property type="entry name" value="NUCLEAR HORMONE RECEPTOR FAMILY-RELATED-RELATED"/>
    <property type="match status" value="1"/>
</dbReference>
<evidence type="ECO:0000313" key="12">
    <source>
        <dbReference type="EMBL" id="CAI5455130.1"/>
    </source>
</evidence>
<dbReference type="PROSITE" id="PS00031">
    <property type="entry name" value="NUCLEAR_REC_DBD_1"/>
    <property type="match status" value="2"/>
</dbReference>
<dbReference type="Gene3D" id="1.10.565.10">
    <property type="entry name" value="Retinoid X Receptor"/>
    <property type="match status" value="2"/>
</dbReference>
<gene>
    <name evidence="12" type="ORF">CAMP_LOCUS17767</name>
</gene>
<dbReference type="GO" id="GO:0003700">
    <property type="term" value="F:DNA-binding transcription factor activity"/>
    <property type="evidence" value="ECO:0007669"/>
    <property type="project" value="InterPro"/>
</dbReference>
<dbReference type="InterPro" id="IPR001628">
    <property type="entry name" value="Znf_hrmn_rcpt"/>
</dbReference>
<evidence type="ECO:0000256" key="9">
    <source>
        <dbReference type="ARBA" id="ARBA00023242"/>
    </source>
</evidence>
<keyword evidence="8" id="KW-0675">Receptor</keyword>
<evidence type="ECO:0000259" key="11">
    <source>
        <dbReference type="PROSITE" id="PS51843"/>
    </source>
</evidence>
<accession>A0A9P1J3S4</accession>
<dbReference type="SMART" id="SM00399">
    <property type="entry name" value="ZnF_C4"/>
    <property type="match status" value="2"/>
</dbReference>
<keyword evidence="7" id="KW-0804">Transcription</keyword>
<evidence type="ECO:0000256" key="2">
    <source>
        <dbReference type="ARBA" id="ARBA00022723"/>
    </source>
</evidence>
<feature type="domain" description="Nuclear receptor" evidence="10">
    <location>
        <begin position="22"/>
        <end position="101"/>
    </location>
</feature>
<dbReference type="SUPFAM" id="SSF57716">
    <property type="entry name" value="Glucocorticoid receptor-like (DNA-binding domain)"/>
    <property type="match status" value="2"/>
</dbReference>
<evidence type="ECO:0000256" key="4">
    <source>
        <dbReference type="ARBA" id="ARBA00022833"/>
    </source>
</evidence>
<proteinExistence type="inferred from homology"/>
<evidence type="ECO:0000256" key="5">
    <source>
        <dbReference type="ARBA" id="ARBA00023015"/>
    </source>
</evidence>
<comment type="similarity">
    <text evidence="1">Belongs to the nuclear hormone receptor family.</text>
</comment>
<dbReference type="Gene3D" id="3.30.50.10">
    <property type="entry name" value="Erythroid Transcription Factor GATA-1, subunit A"/>
    <property type="match status" value="2"/>
</dbReference>
<evidence type="ECO:0000256" key="6">
    <source>
        <dbReference type="ARBA" id="ARBA00023125"/>
    </source>
</evidence>
<evidence type="ECO:0008006" key="14">
    <source>
        <dbReference type="Google" id="ProtNLM"/>
    </source>
</evidence>
<name>A0A9P1J3S4_9PELO</name>
<evidence type="ECO:0000256" key="1">
    <source>
        <dbReference type="ARBA" id="ARBA00005993"/>
    </source>
</evidence>
<dbReference type="Pfam" id="PF00105">
    <property type="entry name" value="zf-C4"/>
    <property type="match status" value="2"/>
</dbReference>
<keyword evidence="9" id="KW-0539">Nucleus</keyword>
<dbReference type="PROSITE" id="PS51030">
    <property type="entry name" value="NUCLEAR_REC_DBD_2"/>
    <property type="match status" value="2"/>
</dbReference>
<dbReference type="Pfam" id="PF00104">
    <property type="entry name" value="Hormone_recep"/>
    <property type="match status" value="2"/>
</dbReference>
<feature type="domain" description="Nuclear receptor" evidence="10">
    <location>
        <begin position="465"/>
        <end position="544"/>
    </location>
</feature>
<protein>
    <recommendedName>
        <fullName evidence="14">Nuclear receptor domain-containing protein</fullName>
    </recommendedName>
</protein>
<dbReference type="InterPro" id="IPR035500">
    <property type="entry name" value="NHR-like_dom_sf"/>
</dbReference>
<dbReference type="InterPro" id="IPR000536">
    <property type="entry name" value="Nucl_hrmn_rcpt_lig-bd"/>
</dbReference>
<dbReference type="GO" id="GO:0008270">
    <property type="term" value="F:zinc ion binding"/>
    <property type="evidence" value="ECO:0007669"/>
    <property type="project" value="UniProtKB-KW"/>
</dbReference>
<dbReference type="SMART" id="SM00430">
    <property type="entry name" value="HOLI"/>
    <property type="match status" value="2"/>
</dbReference>
<dbReference type="AlphaFoldDB" id="A0A9P1J3S4"/>
<evidence type="ECO:0000313" key="13">
    <source>
        <dbReference type="Proteomes" id="UP001152747"/>
    </source>
</evidence>
<sequence length="879" mass="102719">MALNIIESNEFEELPNVSMNNSRQCAVCKKPAGGIHYNVHCCHGCKAFFRRAITNKLEFQQCIWNETCYADDKIDEESKKCKFCRIQKCFNVGMIPQFTTKRKYLIDEISGQKPYNIMKHFETQVRIRNPYSIIQILVGNLEHIYNKQEMLKSSTYNPIILPDFKELIEAPSKLHLADKLRMMMGWPLTQSEYFEKHSALINMQIQIESDNKLNYPVFTEFENINVKDWFPFELMMTLEHAKSFDFFNQLDIEDKLVLIRGKSMIIHLLTSAYNSYKLKKEVIVKPDGIFVGGTDKHMVINSLLSANIKAVEMNRKWKAGQRIIAIMIRDKLTLTEFLLLREVIFCDPALNLSFKAAKMVQKEREKVSQALFNHCLIEHGKNGPIRFTVLINYITVLSEYFYDFTDFVRQTQLFSPGRTPESKKLLVNQFLSLDLNFLFTNRVMMLDNFQMNEFDDLPNFSLDNYRQCAVCKKAAGGIHYNVYCCHGCKSFFRRAITDKLEFQPCIWNETCYADDKIDEESKKCKFCRIQKCFMVGMTPQFTTKRKYLDDENTDQKPYNIMKHFETQVRIRNPYSIVKILVTNLAHVDEKIEKLKKSTYNPIIFPNFKEMIEAPSKLHLADKLGMMTGWPFTQSEYLEKHSALIDMKIKLEINDQVNYPSFTEFEGINIKDWFPFELMLTLEHAKTFDFFNRLDIKDKLVLIRGTSVMVQTLSSTYFSYKSKWEYIVKPDGACVAGSSKHLVINSLISSYEKTMDNQKKWRNGQRILSLMIRDKLTFSEFLLLRAIVLCNPALDLSVEAQDILQKEREKISQALFNHCLMEHGKNGPVRFTVLLNYITILSDHLGDFRDFLIVSQIISPGKTPQSRKKLINDFLSIEMR</sequence>
<evidence type="ECO:0000256" key="7">
    <source>
        <dbReference type="ARBA" id="ARBA00023163"/>
    </source>
</evidence>
<comment type="caution">
    <text evidence="12">The sequence shown here is derived from an EMBL/GenBank/DDBJ whole genome shotgun (WGS) entry which is preliminary data.</text>
</comment>
<dbReference type="PRINTS" id="PR00047">
    <property type="entry name" value="STROIDFINGER"/>
</dbReference>
<feature type="domain" description="NR LBD" evidence="11">
    <location>
        <begin position="639"/>
        <end position="873"/>
    </location>
</feature>
<organism evidence="12 13">
    <name type="scientific">Caenorhabditis angaria</name>
    <dbReference type="NCBI Taxonomy" id="860376"/>
    <lineage>
        <taxon>Eukaryota</taxon>
        <taxon>Metazoa</taxon>
        <taxon>Ecdysozoa</taxon>
        <taxon>Nematoda</taxon>
        <taxon>Chromadorea</taxon>
        <taxon>Rhabditida</taxon>
        <taxon>Rhabditina</taxon>
        <taxon>Rhabditomorpha</taxon>
        <taxon>Rhabditoidea</taxon>
        <taxon>Rhabditidae</taxon>
        <taxon>Peloderinae</taxon>
        <taxon>Caenorhabditis</taxon>
    </lineage>
</organism>
<keyword evidence="5" id="KW-0805">Transcription regulation</keyword>
<dbReference type="PROSITE" id="PS51843">
    <property type="entry name" value="NR_LBD"/>
    <property type="match status" value="2"/>
</dbReference>
<keyword evidence="13" id="KW-1185">Reference proteome</keyword>
<dbReference type="PANTHER" id="PTHR45886:SF18">
    <property type="entry name" value="NR LBD DOMAIN-CONTAINING PROTEIN-RELATED"/>
    <property type="match status" value="1"/>
</dbReference>
<keyword evidence="2" id="KW-0479">Metal-binding</keyword>
<keyword evidence="6" id="KW-0238">DNA-binding</keyword>
<feature type="domain" description="NR LBD" evidence="11">
    <location>
        <begin position="196"/>
        <end position="430"/>
    </location>
</feature>
<dbReference type="Proteomes" id="UP001152747">
    <property type="component" value="Unassembled WGS sequence"/>
</dbReference>
<dbReference type="SUPFAM" id="SSF48508">
    <property type="entry name" value="Nuclear receptor ligand-binding domain"/>
    <property type="match status" value="2"/>
</dbReference>
<dbReference type="EMBL" id="CANHGI010000006">
    <property type="protein sequence ID" value="CAI5455130.1"/>
    <property type="molecule type" value="Genomic_DNA"/>
</dbReference>
<keyword evidence="4" id="KW-0862">Zinc</keyword>
<keyword evidence="3" id="KW-0863">Zinc-finger</keyword>
<evidence type="ECO:0000256" key="8">
    <source>
        <dbReference type="ARBA" id="ARBA00023170"/>
    </source>
</evidence>
<evidence type="ECO:0000256" key="3">
    <source>
        <dbReference type="ARBA" id="ARBA00022771"/>
    </source>
</evidence>
<evidence type="ECO:0000259" key="10">
    <source>
        <dbReference type="PROSITE" id="PS51030"/>
    </source>
</evidence>
<reference evidence="12" key="1">
    <citation type="submission" date="2022-11" db="EMBL/GenBank/DDBJ databases">
        <authorList>
            <person name="Kikuchi T."/>
        </authorList>
    </citation>
    <scope>NUCLEOTIDE SEQUENCE</scope>
    <source>
        <strain evidence="12">PS1010</strain>
    </source>
</reference>
<dbReference type="GO" id="GO:0043565">
    <property type="term" value="F:sequence-specific DNA binding"/>
    <property type="evidence" value="ECO:0007669"/>
    <property type="project" value="InterPro"/>
</dbReference>
<dbReference type="InterPro" id="IPR013088">
    <property type="entry name" value="Znf_NHR/GATA"/>
</dbReference>